<dbReference type="EMBL" id="CP045997">
    <property type="protein sequence ID" value="QHV99779.1"/>
    <property type="molecule type" value="Genomic_DNA"/>
</dbReference>
<proteinExistence type="predicted"/>
<feature type="transmembrane region" description="Helical" evidence="1">
    <location>
        <begin position="12"/>
        <end position="30"/>
    </location>
</feature>
<keyword evidence="3" id="KW-1185">Reference proteome</keyword>
<name>A0A6P1W6X8_9BACT</name>
<gene>
    <name evidence="2" type="ORF">GJR95_34320</name>
</gene>
<keyword evidence="1" id="KW-0812">Transmembrane</keyword>
<dbReference type="AlphaFoldDB" id="A0A6P1W6X8"/>
<protein>
    <submittedName>
        <fullName evidence="2">Uncharacterized protein</fullName>
    </submittedName>
</protein>
<organism evidence="2 3">
    <name type="scientific">Spirosoma endbachense</name>
    <dbReference type="NCBI Taxonomy" id="2666025"/>
    <lineage>
        <taxon>Bacteria</taxon>
        <taxon>Pseudomonadati</taxon>
        <taxon>Bacteroidota</taxon>
        <taxon>Cytophagia</taxon>
        <taxon>Cytophagales</taxon>
        <taxon>Cytophagaceae</taxon>
        <taxon>Spirosoma</taxon>
    </lineage>
</organism>
<keyword evidence="1" id="KW-0472">Membrane</keyword>
<evidence type="ECO:0000313" key="3">
    <source>
        <dbReference type="Proteomes" id="UP000464577"/>
    </source>
</evidence>
<evidence type="ECO:0000313" key="2">
    <source>
        <dbReference type="EMBL" id="QHV99779.1"/>
    </source>
</evidence>
<dbReference type="Proteomes" id="UP000464577">
    <property type="component" value="Chromosome"/>
</dbReference>
<dbReference type="KEGG" id="senf:GJR95_34320"/>
<sequence length="140" mass="15456">MNVKLRRTHRIMWFLLAIGLPIGFVAALQLNRIPPIQEQLISQPLAPALPILIKAVDKPGISVNLRREAQSSMRQLELVVRQPLEVPSIVVRVGTGANPLAVGTLEVSGVYRFPLPDSSSHPAITLVDEIHHTTLQTIHF</sequence>
<reference evidence="2 3" key="1">
    <citation type="submission" date="2019-11" db="EMBL/GenBank/DDBJ databases">
        <title>Spirosoma endbachense sp. nov., isolated from a natural salt meadow.</title>
        <authorList>
            <person name="Rojas J."/>
            <person name="Ambika Manirajan B."/>
            <person name="Ratering S."/>
            <person name="Suarez C."/>
            <person name="Geissler-Plaum R."/>
            <person name="Schnell S."/>
        </authorList>
    </citation>
    <scope>NUCLEOTIDE SEQUENCE [LARGE SCALE GENOMIC DNA]</scope>
    <source>
        <strain evidence="2 3">I-24</strain>
    </source>
</reference>
<accession>A0A6P1W6X8</accession>
<dbReference type="RefSeq" id="WP_162390171.1">
    <property type="nucleotide sequence ID" value="NZ_CP045997.1"/>
</dbReference>
<evidence type="ECO:0000256" key="1">
    <source>
        <dbReference type="SAM" id="Phobius"/>
    </source>
</evidence>
<keyword evidence="1" id="KW-1133">Transmembrane helix</keyword>